<evidence type="ECO:0000313" key="2">
    <source>
        <dbReference type="Proteomes" id="UP000076858"/>
    </source>
</evidence>
<comment type="caution">
    <text evidence="1">The sequence shown here is derived from an EMBL/GenBank/DDBJ whole genome shotgun (WGS) entry which is preliminary data.</text>
</comment>
<sequence>MFHEKRMLDTVMISIKVDERGRLFRPTILMHRSISLWFFNVNENEASQIFLQFSFSFVSSFLIIRLNYADKVETK</sequence>
<dbReference type="AlphaFoldDB" id="A0A164YSC0"/>
<protein>
    <submittedName>
        <fullName evidence="1">Uncharacterized protein</fullName>
    </submittedName>
</protein>
<accession>A0A164YSC0</accession>
<keyword evidence="2" id="KW-1185">Reference proteome</keyword>
<reference evidence="1 2" key="1">
    <citation type="submission" date="2016-03" db="EMBL/GenBank/DDBJ databases">
        <title>EvidentialGene: Evidence-directed Construction of Genes on Genomes.</title>
        <authorList>
            <person name="Gilbert D.G."/>
            <person name="Choi J.-H."/>
            <person name="Mockaitis K."/>
            <person name="Colbourne J."/>
            <person name="Pfrender M."/>
        </authorList>
    </citation>
    <scope>NUCLEOTIDE SEQUENCE [LARGE SCALE GENOMIC DNA]</scope>
    <source>
        <strain evidence="1 2">Xinb3</strain>
        <tissue evidence="1">Complete organism</tissue>
    </source>
</reference>
<dbReference type="Proteomes" id="UP000076858">
    <property type="component" value="Unassembled WGS sequence"/>
</dbReference>
<dbReference type="EMBL" id="LRGB01000868">
    <property type="protein sequence ID" value="KZS15549.1"/>
    <property type="molecule type" value="Genomic_DNA"/>
</dbReference>
<evidence type="ECO:0000313" key="1">
    <source>
        <dbReference type="EMBL" id="KZS15549.1"/>
    </source>
</evidence>
<gene>
    <name evidence="1" type="ORF">APZ42_018736</name>
</gene>
<proteinExistence type="predicted"/>
<name>A0A164YSC0_9CRUS</name>
<organism evidence="1 2">
    <name type="scientific">Daphnia magna</name>
    <dbReference type="NCBI Taxonomy" id="35525"/>
    <lineage>
        <taxon>Eukaryota</taxon>
        <taxon>Metazoa</taxon>
        <taxon>Ecdysozoa</taxon>
        <taxon>Arthropoda</taxon>
        <taxon>Crustacea</taxon>
        <taxon>Branchiopoda</taxon>
        <taxon>Diplostraca</taxon>
        <taxon>Cladocera</taxon>
        <taxon>Anomopoda</taxon>
        <taxon>Daphniidae</taxon>
        <taxon>Daphnia</taxon>
    </lineage>
</organism>